<keyword evidence="2" id="KW-0328">Glycosyltransferase</keyword>
<sequence length="306" mass="34312">MDSRNTHTKPHIVCVPFPAQGHIIPMMQLAKLLNSRNFHVTFISTEHNQRRLIFSLGDHFLNLSSSFNFETIPDGLPRIEPDQSHTPVGLFGSIPKTCLEPFKNVLLKLNNDPEVPNVTGIVADTCMSFAVDAGREFGVPVVSLWTASACGFMAYFQFPEFVKRGIFPFKDQSFLTDGTLDTKIDWIPGMTDIRMKDIPSFIQKTDANDIGNIPLLKVHQTSLHHHSFSSLFWKLGGSEPRLVDAAAKQLSILPFYHSFWNRTTKPSLDLAAELLEMCTATKMAKVFFTNSGSEANDTQVCCYLQQ</sequence>
<feature type="domain" description="Glycosyltransferase N-terminal" evidence="4">
    <location>
        <begin position="12"/>
        <end position="50"/>
    </location>
</feature>
<name>A0AAD8HQX2_9APIA</name>
<dbReference type="SUPFAM" id="SSF53756">
    <property type="entry name" value="UDP-Glycosyltransferase/glycogen phosphorylase"/>
    <property type="match status" value="1"/>
</dbReference>
<accession>A0AAD8HQX2</accession>
<dbReference type="Gene3D" id="3.40.640.10">
    <property type="entry name" value="Type I PLP-dependent aspartate aminotransferase-like (Major domain)"/>
    <property type="match status" value="1"/>
</dbReference>
<dbReference type="InterPro" id="IPR015424">
    <property type="entry name" value="PyrdxlP-dep_Trfase"/>
</dbReference>
<dbReference type="InterPro" id="IPR015421">
    <property type="entry name" value="PyrdxlP-dep_Trfase_major"/>
</dbReference>
<dbReference type="PANTHER" id="PTHR11926:SF1439">
    <property type="entry name" value="GLYCOSYLTRANSFERASE"/>
    <property type="match status" value="1"/>
</dbReference>
<evidence type="ECO:0000256" key="3">
    <source>
        <dbReference type="ARBA" id="ARBA00022679"/>
    </source>
</evidence>
<evidence type="ECO:0000313" key="6">
    <source>
        <dbReference type="Proteomes" id="UP001237642"/>
    </source>
</evidence>
<proteinExistence type="inferred from homology"/>
<dbReference type="FunFam" id="3.40.50.2000:FF:000065">
    <property type="entry name" value="Glycosyltransferase"/>
    <property type="match status" value="1"/>
</dbReference>
<dbReference type="AlphaFoldDB" id="A0AAD8HQX2"/>
<evidence type="ECO:0000256" key="1">
    <source>
        <dbReference type="ARBA" id="ARBA00009995"/>
    </source>
</evidence>
<evidence type="ECO:0000259" key="4">
    <source>
        <dbReference type="Pfam" id="PF26168"/>
    </source>
</evidence>
<reference evidence="5" key="2">
    <citation type="submission" date="2023-05" db="EMBL/GenBank/DDBJ databases">
        <authorList>
            <person name="Schelkunov M.I."/>
        </authorList>
    </citation>
    <scope>NUCLEOTIDE SEQUENCE</scope>
    <source>
        <strain evidence="5">Hsosn_3</strain>
        <tissue evidence="5">Leaf</tissue>
    </source>
</reference>
<organism evidence="5 6">
    <name type="scientific">Heracleum sosnowskyi</name>
    <dbReference type="NCBI Taxonomy" id="360622"/>
    <lineage>
        <taxon>Eukaryota</taxon>
        <taxon>Viridiplantae</taxon>
        <taxon>Streptophyta</taxon>
        <taxon>Embryophyta</taxon>
        <taxon>Tracheophyta</taxon>
        <taxon>Spermatophyta</taxon>
        <taxon>Magnoliopsida</taxon>
        <taxon>eudicotyledons</taxon>
        <taxon>Gunneridae</taxon>
        <taxon>Pentapetalae</taxon>
        <taxon>asterids</taxon>
        <taxon>campanulids</taxon>
        <taxon>Apiales</taxon>
        <taxon>Apiaceae</taxon>
        <taxon>Apioideae</taxon>
        <taxon>apioid superclade</taxon>
        <taxon>Tordylieae</taxon>
        <taxon>Tordyliinae</taxon>
        <taxon>Heracleum</taxon>
    </lineage>
</organism>
<dbReference type="GO" id="GO:0080044">
    <property type="term" value="F:quercetin 7-O-glucosyltransferase activity"/>
    <property type="evidence" value="ECO:0007669"/>
    <property type="project" value="TreeGrafter"/>
</dbReference>
<comment type="caution">
    <text evidence="5">The sequence shown here is derived from an EMBL/GenBank/DDBJ whole genome shotgun (WGS) entry which is preliminary data.</text>
</comment>
<protein>
    <recommendedName>
        <fullName evidence="4">Glycosyltransferase N-terminal domain-containing protein</fullName>
    </recommendedName>
</protein>
<comment type="similarity">
    <text evidence="1">Belongs to the UDP-glycosyltransferase family.</text>
</comment>
<dbReference type="Pfam" id="PF26168">
    <property type="entry name" value="Glyco_transf_N"/>
    <property type="match status" value="1"/>
</dbReference>
<dbReference type="Proteomes" id="UP001237642">
    <property type="component" value="Unassembled WGS sequence"/>
</dbReference>
<evidence type="ECO:0000313" key="5">
    <source>
        <dbReference type="EMBL" id="KAK1370964.1"/>
    </source>
</evidence>
<keyword evidence="3" id="KW-0808">Transferase</keyword>
<dbReference type="InterPro" id="IPR058980">
    <property type="entry name" value="Glyco_transf_N"/>
</dbReference>
<reference evidence="5" key="1">
    <citation type="submission" date="2023-02" db="EMBL/GenBank/DDBJ databases">
        <title>Genome of toxic invasive species Heracleum sosnowskyi carries increased number of genes despite the absence of recent whole-genome duplications.</title>
        <authorList>
            <person name="Schelkunov M."/>
            <person name="Shtratnikova V."/>
            <person name="Makarenko M."/>
            <person name="Klepikova A."/>
            <person name="Omelchenko D."/>
            <person name="Novikova G."/>
            <person name="Obukhova E."/>
            <person name="Bogdanov V."/>
            <person name="Penin A."/>
            <person name="Logacheva M."/>
        </authorList>
    </citation>
    <scope>NUCLEOTIDE SEQUENCE</scope>
    <source>
        <strain evidence="5">Hsosn_3</strain>
        <tissue evidence="5">Leaf</tissue>
    </source>
</reference>
<dbReference type="Gene3D" id="3.40.50.2000">
    <property type="entry name" value="Glycogen Phosphorylase B"/>
    <property type="match status" value="1"/>
</dbReference>
<gene>
    <name evidence="5" type="ORF">POM88_037056</name>
</gene>
<dbReference type="SUPFAM" id="SSF53383">
    <property type="entry name" value="PLP-dependent transferases"/>
    <property type="match status" value="1"/>
</dbReference>
<keyword evidence="6" id="KW-1185">Reference proteome</keyword>
<dbReference type="EMBL" id="JAUIZM010000008">
    <property type="protein sequence ID" value="KAK1370964.1"/>
    <property type="molecule type" value="Genomic_DNA"/>
</dbReference>
<dbReference type="GO" id="GO:0080043">
    <property type="term" value="F:quercetin 3-O-glucosyltransferase activity"/>
    <property type="evidence" value="ECO:0007669"/>
    <property type="project" value="TreeGrafter"/>
</dbReference>
<evidence type="ECO:0000256" key="2">
    <source>
        <dbReference type="ARBA" id="ARBA00022676"/>
    </source>
</evidence>
<dbReference type="PANTHER" id="PTHR11926">
    <property type="entry name" value="GLUCOSYL/GLUCURONOSYL TRANSFERASES"/>
    <property type="match status" value="1"/>
</dbReference>